<reference evidence="1" key="1">
    <citation type="submission" date="2019-05" db="EMBL/GenBank/DDBJ databases">
        <title>The de novo reference genome and transcriptome assemblies of the wild tomato species Solanum chilense.</title>
        <authorList>
            <person name="Stam R."/>
            <person name="Nosenko T."/>
            <person name="Hoerger A.C."/>
            <person name="Stephan W."/>
            <person name="Seidel M.A."/>
            <person name="Kuhn J.M.M."/>
            <person name="Haberer G."/>
            <person name="Tellier A."/>
        </authorList>
    </citation>
    <scope>NUCLEOTIDE SEQUENCE</scope>
    <source>
        <tissue evidence="1">Mature leaves</tissue>
    </source>
</reference>
<dbReference type="EMBL" id="RXGB01024692">
    <property type="protein sequence ID" value="TMW81459.1"/>
    <property type="molecule type" value="Genomic_DNA"/>
</dbReference>
<name>A0A6N2AI90_SOLCI</name>
<protein>
    <submittedName>
        <fullName evidence="1">Uncharacterized protein</fullName>
    </submittedName>
</protein>
<dbReference type="AlphaFoldDB" id="A0A6N2AI90"/>
<evidence type="ECO:0000313" key="1">
    <source>
        <dbReference type="EMBL" id="TMW81459.1"/>
    </source>
</evidence>
<proteinExistence type="predicted"/>
<accession>A0A6N2AI90</accession>
<gene>
    <name evidence="1" type="ORF">EJD97_009498</name>
</gene>
<feature type="non-terminal residue" evidence="1">
    <location>
        <position position="1"/>
    </location>
</feature>
<organism evidence="1">
    <name type="scientific">Solanum chilense</name>
    <name type="common">Tomato</name>
    <name type="synonym">Lycopersicon chilense</name>
    <dbReference type="NCBI Taxonomy" id="4083"/>
    <lineage>
        <taxon>Eukaryota</taxon>
        <taxon>Viridiplantae</taxon>
        <taxon>Streptophyta</taxon>
        <taxon>Embryophyta</taxon>
        <taxon>Tracheophyta</taxon>
        <taxon>Spermatophyta</taxon>
        <taxon>Magnoliopsida</taxon>
        <taxon>eudicotyledons</taxon>
        <taxon>Gunneridae</taxon>
        <taxon>Pentapetalae</taxon>
        <taxon>asterids</taxon>
        <taxon>lamiids</taxon>
        <taxon>Solanales</taxon>
        <taxon>Solanaceae</taxon>
        <taxon>Solanoideae</taxon>
        <taxon>Solaneae</taxon>
        <taxon>Solanum</taxon>
        <taxon>Solanum subgen. Lycopersicon</taxon>
    </lineage>
</organism>
<sequence>IKNKHQTRTAIGDVDKKATIEELGLSSRKNLDQYFFGVFFRLNNSQIIIYFLHCDKWLQ</sequence>
<comment type="caution">
    <text evidence="1">The sequence shown here is derived from an EMBL/GenBank/DDBJ whole genome shotgun (WGS) entry which is preliminary data.</text>
</comment>